<reference evidence="13" key="2">
    <citation type="submission" date="2023-06" db="EMBL/GenBank/DDBJ databases">
        <authorList>
            <person name="Ma L."/>
            <person name="Liu K.-W."/>
            <person name="Li Z."/>
            <person name="Hsiao Y.-Y."/>
            <person name="Qi Y."/>
            <person name="Fu T."/>
            <person name="Tang G."/>
            <person name="Zhang D."/>
            <person name="Sun W.-H."/>
            <person name="Liu D.-K."/>
            <person name="Li Y."/>
            <person name="Chen G.-Z."/>
            <person name="Liu X.-D."/>
            <person name="Liao X.-Y."/>
            <person name="Jiang Y.-T."/>
            <person name="Yu X."/>
            <person name="Hao Y."/>
            <person name="Huang J."/>
            <person name="Zhao X.-W."/>
            <person name="Ke S."/>
            <person name="Chen Y.-Y."/>
            <person name="Wu W.-L."/>
            <person name="Hsu J.-L."/>
            <person name="Lin Y.-F."/>
            <person name="Huang M.-D."/>
            <person name="Li C.-Y."/>
            <person name="Huang L."/>
            <person name="Wang Z.-W."/>
            <person name="Zhao X."/>
            <person name="Zhong W.-Y."/>
            <person name="Peng D.-H."/>
            <person name="Ahmad S."/>
            <person name="Lan S."/>
            <person name="Zhang J.-S."/>
            <person name="Tsai W.-C."/>
            <person name="Van De Peer Y."/>
            <person name="Liu Z.-J."/>
        </authorList>
    </citation>
    <scope>NUCLEOTIDE SEQUENCE</scope>
    <source>
        <strain evidence="13">SCP</strain>
        <tissue evidence="13">Leaves</tissue>
    </source>
</reference>
<reference evidence="13" key="1">
    <citation type="journal article" date="2023" name="Nat. Commun.">
        <title>Diploid and tetraploid genomes of Acorus and the evolution of monocots.</title>
        <authorList>
            <person name="Ma L."/>
            <person name="Liu K.W."/>
            <person name="Li Z."/>
            <person name="Hsiao Y.Y."/>
            <person name="Qi Y."/>
            <person name="Fu T."/>
            <person name="Tang G.D."/>
            <person name="Zhang D."/>
            <person name="Sun W.H."/>
            <person name="Liu D.K."/>
            <person name="Li Y."/>
            <person name="Chen G.Z."/>
            <person name="Liu X.D."/>
            <person name="Liao X.Y."/>
            <person name="Jiang Y.T."/>
            <person name="Yu X."/>
            <person name="Hao Y."/>
            <person name="Huang J."/>
            <person name="Zhao X.W."/>
            <person name="Ke S."/>
            <person name="Chen Y.Y."/>
            <person name="Wu W.L."/>
            <person name="Hsu J.L."/>
            <person name="Lin Y.F."/>
            <person name="Huang M.D."/>
            <person name="Li C.Y."/>
            <person name="Huang L."/>
            <person name="Wang Z.W."/>
            <person name="Zhao X."/>
            <person name="Zhong W.Y."/>
            <person name="Peng D.H."/>
            <person name="Ahmad S."/>
            <person name="Lan S."/>
            <person name="Zhang J.S."/>
            <person name="Tsai W.C."/>
            <person name="Van de Peer Y."/>
            <person name="Liu Z.J."/>
        </authorList>
    </citation>
    <scope>NUCLEOTIDE SEQUENCE</scope>
    <source>
        <strain evidence="13">SCP</strain>
    </source>
</reference>
<keyword evidence="8" id="KW-0904">Protein phosphatase</keyword>
<dbReference type="SMART" id="SM00332">
    <property type="entry name" value="PP2Cc"/>
    <property type="match status" value="1"/>
</dbReference>
<accession>A0AAV9BKN2</accession>
<keyword evidence="7" id="KW-0460">Magnesium</keyword>
<dbReference type="InterPro" id="IPR015655">
    <property type="entry name" value="PP2C"/>
</dbReference>
<proteinExistence type="inferred from homology"/>
<sequence>MKRFLSLMRSCSIKNPISDNNKKTSTSDEVIRREAADALAREAKKSGLISKSSGTVSAESSGSFFASVYSKRGEKGVNQDCFVVWEEFGFQEDLMFCGVFDGHGSWGHFVAKRVRELLPSFLLCDWQEVLSMNSLVSGIEEEIEVEKKSTPFNVWKESYLRTCTAVDKELKRHCGLDSFYSGTTALMIVKQGDLMVIANVGDSRAVLATTSDDDSLVAVQLTVDFKPGLPQEAERIIQSNGRVFCLHDEPGLQRLWLPDEETPGLAMSRAFGDYCVKDYGLISEPEVTQRSISHRDKFLVLATDGVWDVISNEEAVQIVASALDRGKAAKRLVECANRAWKRKRHGIAVDDCSAVCLFFH</sequence>
<protein>
    <recommendedName>
        <fullName evidence="4">protein-serine/threonine phosphatase</fullName>
        <ecNumber evidence="4">3.1.3.16</ecNumber>
    </recommendedName>
</protein>
<comment type="cofactor">
    <cofactor evidence="1">
        <name>Mn(2+)</name>
        <dbReference type="ChEBI" id="CHEBI:29035"/>
    </cofactor>
</comment>
<evidence type="ECO:0000256" key="8">
    <source>
        <dbReference type="ARBA" id="ARBA00022912"/>
    </source>
</evidence>
<evidence type="ECO:0000256" key="9">
    <source>
        <dbReference type="ARBA" id="ARBA00023211"/>
    </source>
</evidence>
<evidence type="ECO:0000256" key="10">
    <source>
        <dbReference type="ARBA" id="ARBA00047761"/>
    </source>
</evidence>
<dbReference type="GO" id="GO:0046872">
    <property type="term" value="F:metal ion binding"/>
    <property type="evidence" value="ECO:0007669"/>
    <property type="project" value="UniProtKB-KW"/>
</dbReference>
<dbReference type="GO" id="GO:0004722">
    <property type="term" value="F:protein serine/threonine phosphatase activity"/>
    <property type="evidence" value="ECO:0007669"/>
    <property type="project" value="UniProtKB-EC"/>
</dbReference>
<feature type="domain" description="PPM-type phosphatase" evidence="12">
    <location>
        <begin position="65"/>
        <end position="359"/>
    </location>
</feature>
<keyword evidence="14" id="KW-1185">Reference proteome</keyword>
<dbReference type="Gene3D" id="3.60.40.10">
    <property type="entry name" value="PPM-type phosphatase domain"/>
    <property type="match status" value="1"/>
</dbReference>
<comment type="similarity">
    <text evidence="3">Belongs to the PP2C family.</text>
</comment>
<gene>
    <name evidence="13" type="ORF">QJS04_geneDACA007179</name>
</gene>
<evidence type="ECO:0000256" key="2">
    <source>
        <dbReference type="ARBA" id="ARBA00001946"/>
    </source>
</evidence>
<evidence type="ECO:0000256" key="11">
    <source>
        <dbReference type="ARBA" id="ARBA00048336"/>
    </source>
</evidence>
<evidence type="ECO:0000256" key="1">
    <source>
        <dbReference type="ARBA" id="ARBA00001936"/>
    </source>
</evidence>
<evidence type="ECO:0000259" key="12">
    <source>
        <dbReference type="PROSITE" id="PS51746"/>
    </source>
</evidence>
<organism evidence="13 14">
    <name type="scientific">Acorus gramineus</name>
    <name type="common">Dwarf sweet flag</name>
    <dbReference type="NCBI Taxonomy" id="55184"/>
    <lineage>
        <taxon>Eukaryota</taxon>
        <taxon>Viridiplantae</taxon>
        <taxon>Streptophyta</taxon>
        <taxon>Embryophyta</taxon>
        <taxon>Tracheophyta</taxon>
        <taxon>Spermatophyta</taxon>
        <taxon>Magnoliopsida</taxon>
        <taxon>Liliopsida</taxon>
        <taxon>Acoraceae</taxon>
        <taxon>Acorus</taxon>
    </lineage>
</organism>
<comment type="caution">
    <text evidence="13">The sequence shown here is derived from an EMBL/GenBank/DDBJ whole genome shotgun (WGS) entry which is preliminary data.</text>
</comment>
<evidence type="ECO:0000256" key="6">
    <source>
        <dbReference type="ARBA" id="ARBA00022801"/>
    </source>
</evidence>
<dbReference type="CDD" id="cd00143">
    <property type="entry name" value="PP2Cc"/>
    <property type="match status" value="1"/>
</dbReference>
<evidence type="ECO:0000256" key="5">
    <source>
        <dbReference type="ARBA" id="ARBA00022723"/>
    </source>
</evidence>
<dbReference type="FunFam" id="3.60.40.10:FF:000038">
    <property type="entry name" value="Probable protein phosphatase 2C 34"/>
    <property type="match status" value="1"/>
</dbReference>
<evidence type="ECO:0000256" key="3">
    <source>
        <dbReference type="ARBA" id="ARBA00006702"/>
    </source>
</evidence>
<evidence type="ECO:0000313" key="14">
    <source>
        <dbReference type="Proteomes" id="UP001179952"/>
    </source>
</evidence>
<evidence type="ECO:0000256" key="7">
    <source>
        <dbReference type="ARBA" id="ARBA00022842"/>
    </source>
</evidence>
<keyword evidence="6" id="KW-0378">Hydrolase</keyword>
<dbReference type="GO" id="GO:0045926">
    <property type="term" value="P:negative regulation of growth"/>
    <property type="evidence" value="ECO:0007669"/>
    <property type="project" value="UniProtKB-ARBA"/>
</dbReference>
<evidence type="ECO:0000256" key="4">
    <source>
        <dbReference type="ARBA" id="ARBA00013081"/>
    </source>
</evidence>
<comment type="catalytic activity">
    <reaction evidence="11">
        <text>O-phospho-L-threonyl-[protein] + H2O = L-threonyl-[protein] + phosphate</text>
        <dbReference type="Rhea" id="RHEA:47004"/>
        <dbReference type="Rhea" id="RHEA-COMP:11060"/>
        <dbReference type="Rhea" id="RHEA-COMP:11605"/>
        <dbReference type="ChEBI" id="CHEBI:15377"/>
        <dbReference type="ChEBI" id="CHEBI:30013"/>
        <dbReference type="ChEBI" id="CHEBI:43474"/>
        <dbReference type="ChEBI" id="CHEBI:61977"/>
        <dbReference type="EC" id="3.1.3.16"/>
    </reaction>
</comment>
<comment type="cofactor">
    <cofactor evidence="2">
        <name>Mg(2+)</name>
        <dbReference type="ChEBI" id="CHEBI:18420"/>
    </cofactor>
</comment>
<dbReference type="SUPFAM" id="SSF81606">
    <property type="entry name" value="PP2C-like"/>
    <property type="match status" value="1"/>
</dbReference>
<dbReference type="EC" id="3.1.3.16" evidence="4"/>
<dbReference type="InterPro" id="IPR001932">
    <property type="entry name" value="PPM-type_phosphatase-like_dom"/>
</dbReference>
<keyword evidence="5" id="KW-0479">Metal-binding</keyword>
<dbReference type="Proteomes" id="UP001179952">
    <property type="component" value="Unassembled WGS sequence"/>
</dbReference>
<keyword evidence="9" id="KW-0464">Manganese</keyword>
<dbReference type="AlphaFoldDB" id="A0AAV9BKN2"/>
<dbReference type="Pfam" id="PF00481">
    <property type="entry name" value="PP2C"/>
    <property type="match status" value="1"/>
</dbReference>
<comment type="catalytic activity">
    <reaction evidence="10">
        <text>O-phospho-L-seryl-[protein] + H2O = L-seryl-[protein] + phosphate</text>
        <dbReference type="Rhea" id="RHEA:20629"/>
        <dbReference type="Rhea" id="RHEA-COMP:9863"/>
        <dbReference type="Rhea" id="RHEA-COMP:11604"/>
        <dbReference type="ChEBI" id="CHEBI:15377"/>
        <dbReference type="ChEBI" id="CHEBI:29999"/>
        <dbReference type="ChEBI" id="CHEBI:43474"/>
        <dbReference type="ChEBI" id="CHEBI:83421"/>
        <dbReference type="EC" id="3.1.3.16"/>
    </reaction>
</comment>
<dbReference type="PANTHER" id="PTHR47992">
    <property type="entry name" value="PROTEIN PHOSPHATASE"/>
    <property type="match status" value="1"/>
</dbReference>
<dbReference type="EMBL" id="JAUJYN010000002">
    <property type="protein sequence ID" value="KAK1277241.1"/>
    <property type="molecule type" value="Genomic_DNA"/>
</dbReference>
<dbReference type="InterPro" id="IPR036457">
    <property type="entry name" value="PPM-type-like_dom_sf"/>
</dbReference>
<dbReference type="GO" id="GO:0009414">
    <property type="term" value="P:response to water deprivation"/>
    <property type="evidence" value="ECO:0007669"/>
    <property type="project" value="UniProtKB-ARBA"/>
</dbReference>
<dbReference type="PROSITE" id="PS51746">
    <property type="entry name" value="PPM_2"/>
    <property type="match status" value="1"/>
</dbReference>
<evidence type="ECO:0000313" key="13">
    <source>
        <dbReference type="EMBL" id="KAK1277241.1"/>
    </source>
</evidence>
<name>A0AAV9BKN2_ACOGR</name>